<dbReference type="GeneID" id="101739358"/>
<evidence type="ECO:0008006" key="4">
    <source>
        <dbReference type="Google" id="ProtNLM"/>
    </source>
</evidence>
<keyword evidence="3" id="KW-1185">Reference proteome</keyword>
<dbReference type="RefSeq" id="XP_004925535.2">
    <property type="nucleotide sequence ID" value="XM_004925478.5"/>
</dbReference>
<evidence type="ECO:0000313" key="2">
    <source>
        <dbReference type="EnsemblMetazoa" id="XP_004925535.2"/>
    </source>
</evidence>
<name>A0A8R2AMF5_BOMMO</name>
<protein>
    <recommendedName>
        <fullName evidence="4">RING-type domain-containing protein</fullName>
    </recommendedName>
</protein>
<feature type="region of interest" description="Disordered" evidence="1">
    <location>
        <begin position="502"/>
        <end position="546"/>
    </location>
</feature>
<dbReference type="Proteomes" id="UP000005204">
    <property type="component" value="Unassembled WGS sequence"/>
</dbReference>
<feature type="compositionally biased region" description="Basic residues" evidence="1">
    <location>
        <begin position="533"/>
        <end position="546"/>
    </location>
</feature>
<evidence type="ECO:0000313" key="3">
    <source>
        <dbReference type="Proteomes" id="UP000005204"/>
    </source>
</evidence>
<organism evidence="2 3">
    <name type="scientific">Bombyx mori</name>
    <name type="common">Silk moth</name>
    <dbReference type="NCBI Taxonomy" id="7091"/>
    <lineage>
        <taxon>Eukaryota</taxon>
        <taxon>Metazoa</taxon>
        <taxon>Ecdysozoa</taxon>
        <taxon>Arthropoda</taxon>
        <taxon>Hexapoda</taxon>
        <taxon>Insecta</taxon>
        <taxon>Pterygota</taxon>
        <taxon>Neoptera</taxon>
        <taxon>Endopterygota</taxon>
        <taxon>Lepidoptera</taxon>
        <taxon>Glossata</taxon>
        <taxon>Ditrysia</taxon>
        <taxon>Bombycoidea</taxon>
        <taxon>Bombycidae</taxon>
        <taxon>Bombycinae</taxon>
        <taxon>Bombyx</taxon>
    </lineage>
</organism>
<dbReference type="KEGG" id="bmor:101739358"/>
<accession>A0A8R2AMF5</accession>
<reference evidence="3" key="1">
    <citation type="journal article" date="2008" name="Insect Biochem. Mol. Biol.">
        <title>The genome of a lepidopteran model insect, the silkworm Bombyx mori.</title>
        <authorList>
            <consortium name="International Silkworm Genome Consortium"/>
        </authorList>
    </citation>
    <scope>NUCLEOTIDE SEQUENCE [LARGE SCALE GENOMIC DNA]</scope>
    <source>
        <strain evidence="3">p50T</strain>
    </source>
</reference>
<dbReference type="AlphaFoldDB" id="A0A8R2AMF5"/>
<sequence>MYNLPKLNINVVIELSQQLFENSRCAICDNSGGLHMRYPCGHSACEKCTSTSVCCLFCSTPPGTGKHFVNDPVLTKRVKNATDLFNKCQEIFNVDVYRRKRLSDQLKVEKELFPECIQAPLKYYNKNKSYSRSVKNKENNLSFLPGEDISLLRNTKMNDSVNYVQLWLQKNEKNLKRKPFSNINYNNDLRVLGESKIVKNINCENENKNRKRYKKTTHNLSKNQVFVKTLKKSDESVKNPKRTKRDLICDSHLSMNKNDNDESGIVVDDELIVIDDTQTSVDKDVEALLAVIEANRNNHNSQLIGNHCNKDDLAITKTQSLLNDYHVPFYKRSKLIETCSFCNKEAFRENERLRNSHTITNNVSVTIENKSFTAIIKIDTNQNNIKSNIHSTVVQTDISDIHNTNELLNKDIEILSKEPRSRDRNLKVSDKTDEKEIEKRKTLELLEFNTEKVQNRPERPVGIIIEESDSESDVGGAMLEVVADIHRPNEDPYVVLTEIEDFEDHSKRLRREPRGLTPNSSNSSEKENFNPNRQRREKIKKKKIKK</sequence>
<reference evidence="2" key="2">
    <citation type="submission" date="2022-06" db="UniProtKB">
        <authorList>
            <consortium name="EnsemblMetazoa"/>
        </authorList>
    </citation>
    <scope>IDENTIFICATION</scope>
    <source>
        <strain evidence="2">p50T (Dazao)</strain>
    </source>
</reference>
<evidence type="ECO:0000256" key="1">
    <source>
        <dbReference type="SAM" id="MobiDB-lite"/>
    </source>
</evidence>
<dbReference type="EnsemblMetazoa" id="XM_004925478.4">
    <property type="protein sequence ID" value="XP_004925535.2"/>
    <property type="gene ID" value="LOC101739358"/>
</dbReference>
<proteinExistence type="predicted"/>